<name>A0AAD7N9J6_9AGAR</name>
<proteinExistence type="predicted"/>
<accession>A0AAD7N9J6</accession>
<reference evidence="1" key="1">
    <citation type="submission" date="2023-03" db="EMBL/GenBank/DDBJ databases">
        <title>Massive genome expansion in bonnet fungi (Mycena s.s.) driven by repeated elements and novel gene families across ecological guilds.</title>
        <authorList>
            <consortium name="Lawrence Berkeley National Laboratory"/>
            <person name="Harder C.B."/>
            <person name="Miyauchi S."/>
            <person name="Viragh M."/>
            <person name="Kuo A."/>
            <person name="Thoen E."/>
            <person name="Andreopoulos B."/>
            <person name="Lu D."/>
            <person name="Skrede I."/>
            <person name="Drula E."/>
            <person name="Henrissat B."/>
            <person name="Morin E."/>
            <person name="Kohler A."/>
            <person name="Barry K."/>
            <person name="LaButti K."/>
            <person name="Morin E."/>
            <person name="Salamov A."/>
            <person name="Lipzen A."/>
            <person name="Mereny Z."/>
            <person name="Hegedus B."/>
            <person name="Baldrian P."/>
            <person name="Stursova M."/>
            <person name="Weitz H."/>
            <person name="Taylor A."/>
            <person name="Grigoriev I.V."/>
            <person name="Nagy L.G."/>
            <person name="Martin F."/>
            <person name="Kauserud H."/>
        </authorList>
    </citation>
    <scope>NUCLEOTIDE SEQUENCE</scope>
    <source>
        <strain evidence="1">CBHHK188m</strain>
    </source>
</reference>
<dbReference type="SUPFAM" id="SSF75304">
    <property type="entry name" value="Amidase signature (AS) enzymes"/>
    <property type="match status" value="1"/>
</dbReference>
<dbReference type="InterPro" id="IPR036928">
    <property type="entry name" value="AS_sf"/>
</dbReference>
<protein>
    <submittedName>
        <fullName evidence="1">Uncharacterized protein</fullName>
    </submittedName>
</protein>
<sequence>MGNLAWVDIQSAPATETLLETGTSIVGKPKTARFTNNDRPTAVMMPSTLVETGTRILERRALGPGPPLARMNGSMPRSGLTLGSIRTPAFKNGIFGLRPFFDSLSTDGYHTRDLYLFRSFEEKWIGDKYSHYPSFPQTWYVPNLLLSTLCLPG</sequence>
<comment type="caution">
    <text evidence="1">The sequence shown here is derived from an EMBL/GenBank/DDBJ whole genome shotgun (WGS) entry which is preliminary data.</text>
</comment>
<gene>
    <name evidence="1" type="ORF">DFH07DRAFT_961205</name>
</gene>
<dbReference type="EMBL" id="JARJLG010000080">
    <property type="protein sequence ID" value="KAJ7750980.1"/>
    <property type="molecule type" value="Genomic_DNA"/>
</dbReference>
<dbReference type="Proteomes" id="UP001215280">
    <property type="component" value="Unassembled WGS sequence"/>
</dbReference>
<dbReference type="AlphaFoldDB" id="A0AAD7N9J6"/>
<evidence type="ECO:0000313" key="1">
    <source>
        <dbReference type="EMBL" id="KAJ7750980.1"/>
    </source>
</evidence>
<evidence type="ECO:0000313" key="2">
    <source>
        <dbReference type="Proteomes" id="UP001215280"/>
    </source>
</evidence>
<organism evidence="1 2">
    <name type="scientific">Mycena maculata</name>
    <dbReference type="NCBI Taxonomy" id="230809"/>
    <lineage>
        <taxon>Eukaryota</taxon>
        <taxon>Fungi</taxon>
        <taxon>Dikarya</taxon>
        <taxon>Basidiomycota</taxon>
        <taxon>Agaricomycotina</taxon>
        <taxon>Agaricomycetes</taxon>
        <taxon>Agaricomycetidae</taxon>
        <taxon>Agaricales</taxon>
        <taxon>Marasmiineae</taxon>
        <taxon>Mycenaceae</taxon>
        <taxon>Mycena</taxon>
    </lineage>
</organism>
<keyword evidence="2" id="KW-1185">Reference proteome</keyword>